<feature type="transmembrane region" description="Helical" evidence="10">
    <location>
        <begin position="194"/>
        <end position="214"/>
    </location>
</feature>
<evidence type="ECO:0000256" key="8">
    <source>
        <dbReference type="ARBA" id="ARBA00023284"/>
    </source>
</evidence>
<dbReference type="Proteomes" id="UP000733744">
    <property type="component" value="Unassembled WGS sequence"/>
</dbReference>
<dbReference type="Pfam" id="PF02852">
    <property type="entry name" value="Pyr_redox_dim"/>
    <property type="match status" value="1"/>
</dbReference>
<evidence type="ECO:0000256" key="4">
    <source>
        <dbReference type="ARBA" id="ARBA00022827"/>
    </source>
</evidence>
<dbReference type="Gene3D" id="3.30.390.30">
    <property type="match status" value="1"/>
</dbReference>
<feature type="transmembrane region" description="Helical" evidence="10">
    <location>
        <begin position="134"/>
        <end position="157"/>
    </location>
</feature>
<keyword evidence="15" id="KW-1185">Reference proteome</keyword>
<proteinExistence type="inferred from homology"/>
<dbReference type="RefSeq" id="WP_127029860.1">
    <property type="nucleotide sequence ID" value="NZ_RYFG02000020.1"/>
</dbReference>
<dbReference type="Pfam" id="PF07992">
    <property type="entry name" value="Pyr_redox_2"/>
    <property type="match status" value="1"/>
</dbReference>
<evidence type="ECO:0000256" key="1">
    <source>
        <dbReference type="ARBA" id="ARBA00001974"/>
    </source>
</evidence>
<feature type="transmembrane region" description="Helical" evidence="10">
    <location>
        <begin position="240"/>
        <end position="259"/>
    </location>
</feature>
<evidence type="ECO:0000256" key="10">
    <source>
        <dbReference type="SAM" id="Phobius"/>
    </source>
</evidence>
<dbReference type="InterPro" id="IPR032816">
    <property type="entry name" value="VTT_dom"/>
</dbReference>
<keyword evidence="4 9" id="KW-0274">FAD</keyword>
<organism evidence="14 15">
    <name type="scientific">Candidatus Methylobacter oryzae</name>
    <dbReference type="NCBI Taxonomy" id="2497749"/>
    <lineage>
        <taxon>Bacteria</taxon>
        <taxon>Pseudomonadati</taxon>
        <taxon>Pseudomonadota</taxon>
        <taxon>Gammaproteobacteria</taxon>
        <taxon>Methylococcales</taxon>
        <taxon>Methylococcaceae</taxon>
        <taxon>Methylobacter</taxon>
    </lineage>
</organism>
<keyword evidence="3 9" id="KW-0285">Flavoprotein</keyword>
<keyword evidence="10" id="KW-0812">Transmembrane</keyword>
<dbReference type="SUPFAM" id="SSF51905">
    <property type="entry name" value="FAD/NAD(P)-binding domain"/>
    <property type="match status" value="1"/>
</dbReference>
<evidence type="ECO:0000256" key="7">
    <source>
        <dbReference type="ARBA" id="ARBA00023157"/>
    </source>
</evidence>
<evidence type="ECO:0000259" key="11">
    <source>
        <dbReference type="Pfam" id="PF02852"/>
    </source>
</evidence>
<dbReference type="Pfam" id="PF09335">
    <property type="entry name" value="VTT_dom"/>
    <property type="match status" value="1"/>
</dbReference>
<keyword evidence="6 9" id="KW-0560">Oxidoreductase</keyword>
<dbReference type="InterPro" id="IPR023753">
    <property type="entry name" value="FAD/NAD-binding_dom"/>
</dbReference>
<protein>
    <submittedName>
        <fullName evidence="14">Pyridine nucleotide-disulfide oxidoreductase</fullName>
    </submittedName>
</protein>
<dbReference type="EMBL" id="RYFG02000020">
    <property type="protein sequence ID" value="TRX01435.1"/>
    <property type="molecule type" value="Genomic_DNA"/>
</dbReference>
<comment type="cofactor">
    <cofactor evidence="1">
        <name>FAD</name>
        <dbReference type="ChEBI" id="CHEBI:57692"/>
    </cofactor>
</comment>
<evidence type="ECO:0000259" key="12">
    <source>
        <dbReference type="Pfam" id="PF07992"/>
    </source>
</evidence>
<evidence type="ECO:0000259" key="13">
    <source>
        <dbReference type="Pfam" id="PF09335"/>
    </source>
</evidence>
<evidence type="ECO:0000313" key="15">
    <source>
        <dbReference type="Proteomes" id="UP000733744"/>
    </source>
</evidence>
<feature type="transmembrane region" description="Helical" evidence="10">
    <location>
        <begin position="85"/>
        <end position="109"/>
    </location>
</feature>
<keyword evidence="5" id="KW-0521">NADP</keyword>
<feature type="transmembrane region" description="Helical" evidence="10">
    <location>
        <begin position="49"/>
        <end position="73"/>
    </location>
</feature>
<dbReference type="InterPro" id="IPR016156">
    <property type="entry name" value="FAD/NAD-linked_Rdtase_dimer_sf"/>
</dbReference>
<feature type="transmembrane region" description="Helical" evidence="10">
    <location>
        <begin position="163"/>
        <end position="182"/>
    </location>
</feature>
<evidence type="ECO:0000313" key="14">
    <source>
        <dbReference type="EMBL" id="TRX01435.1"/>
    </source>
</evidence>
<keyword evidence="10" id="KW-1133">Transmembrane helix</keyword>
<name>A0ABY3CEG5_9GAMM</name>
<sequence>MNISRWALLAVIVTLFAAFFIFDLQSYLTLEALKARQASIEAYRSSHPFSAMAIYASIYIAATALSLPGAAILTLAGGAVFGLGWGTLIVSFASTIGATLAFLVARFLFRDAVKARFGDRLNVINKGIDKDGALYLFTLRLVPIFPFFVINLVMGLTNLKTQTFYWVSQAGMLAGTVVYVNAGTQLGKLESLSGILSPGLVGSFILLGVFPLLANKIVEAIKANKVYRQWLKPSRFDSNIVVIGAGSGGLVTAYIAAAVKAKVTLIEKHQMGGDCLNSGCVPSKALIRSAGLLAQIRRAADFGITKADAEVDFAEVMKRVQSVILTIEPHDSVQRYTDLGVDVIEGEAKIISPWEVQVTTTETTRIITTRSIVVAAGSRPLIPPIPGIGDSAYLTSDTIWALRELPGRLLVLGGGPIGCELAQCFARFGSEVTQVEMAPRLLIKEDPEASEAVMAKFRREGVNVLVGHTAKSFIVENGQKILLAEHEGKELRISFDQVLLAIGRTANIQGYGLEQLGVEISTNRTIETNEFQQTNYPNIFACGDVSGPFQFTHTAAHQAWYAAVNALFGGLVKFRTDYSAVPWATFTDPEVARVGVNEQDAKATGIAYEVSTYHLDDLDRAIADGVAHGFVKVLTVPGSDRILGVTIVGEQAGDLIAEFVLAMKHNIGLNKLLGTIHIYPTLSEANKYAAGVWKRNHAPKALLRCVARYHEWRRG</sequence>
<dbReference type="SUPFAM" id="SSF55424">
    <property type="entry name" value="FAD/NAD-linked reductases, dimerisation (C-terminal) domain"/>
    <property type="match status" value="1"/>
</dbReference>
<evidence type="ECO:0000256" key="9">
    <source>
        <dbReference type="RuleBase" id="RU003691"/>
    </source>
</evidence>
<comment type="caution">
    <text evidence="14">The sequence shown here is derived from an EMBL/GenBank/DDBJ whole genome shotgun (WGS) entry which is preliminary data.</text>
</comment>
<feature type="domain" description="VTT" evidence="13">
    <location>
        <begin position="71"/>
        <end position="184"/>
    </location>
</feature>
<dbReference type="PANTHER" id="PTHR43014:SF2">
    <property type="entry name" value="MERCURIC REDUCTASE"/>
    <property type="match status" value="1"/>
</dbReference>
<dbReference type="InterPro" id="IPR036188">
    <property type="entry name" value="FAD/NAD-bd_sf"/>
</dbReference>
<feature type="domain" description="FAD/NAD(P)-binding" evidence="12">
    <location>
        <begin position="239"/>
        <end position="559"/>
    </location>
</feature>
<keyword evidence="10" id="KW-0472">Membrane</keyword>
<dbReference type="PROSITE" id="PS00076">
    <property type="entry name" value="PYRIDINE_REDOX_1"/>
    <property type="match status" value="1"/>
</dbReference>
<keyword evidence="7" id="KW-1015">Disulfide bond</keyword>
<dbReference type="PRINTS" id="PR00411">
    <property type="entry name" value="PNDRDTASEI"/>
</dbReference>
<dbReference type="Gene3D" id="3.50.50.60">
    <property type="entry name" value="FAD/NAD(P)-binding domain"/>
    <property type="match status" value="2"/>
</dbReference>
<evidence type="ECO:0000256" key="5">
    <source>
        <dbReference type="ARBA" id="ARBA00022857"/>
    </source>
</evidence>
<dbReference type="InterPro" id="IPR004099">
    <property type="entry name" value="Pyr_nucl-diS_OxRdtase_dimer"/>
</dbReference>
<dbReference type="PANTHER" id="PTHR43014">
    <property type="entry name" value="MERCURIC REDUCTASE"/>
    <property type="match status" value="1"/>
</dbReference>
<evidence type="ECO:0000256" key="2">
    <source>
        <dbReference type="ARBA" id="ARBA00007532"/>
    </source>
</evidence>
<accession>A0ABY3CEG5</accession>
<dbReference type="PRINTS" id="PR00368">
    <property type="entry name" value="FADPNR"/>
</dbReference>
<comment type="similarity">
    <text evidence="2 9">Belongs to the class-I pyridine nucleotide-disulfide oxidoreductase family.</text>
</comment>
<keyword evidence="8 9" id="KW-0676">Redox-active center</keyword>
<feature type="transmembrane region" description="Helical" evidence="10">
    <location>
        <begin position="6"/>
        <end position="28"/>
    </location>
</feature>
<feature type="domain" description="Pyridine nucleotide-disulphide oxidoreductase dimerisation" evidence="11">
    <location>
        <begin position="581"/>
        <end position="689"/>
    </location>
</feature>
<evidence type="ECO:0000256" key="6">
    <source>
        <dbReference type="ARBA" id="ARBA00023002"/>
    </source>
</evidence>
<evidence type="ECO:0000256" key="3">
    <source>
        <dbReference type="ARBA" id="ARBA00022630"/>
    </source>
</evidence>
<gene>
    <name evidence="14" type="ORF">EKO24_003910</name>
</gene>
<dbReference type="InterPro" id="IPR012999">
    <property type="entry name" value="Pyr_OxRdtase_I_AS"/>
</dbReference>
<reference evidence="14 15" key="1">
    <citation type="journal article" date="2019" name="Antonie Van Leeuwenhoek">
        <title>Description of 'Ca. Methylobacter oryzae' KRF1, a novel species from the environmentally important Methylobacter clade 2.</title>
        <authorList>
            <person name="Khatri K."/>
            <person name="Mohite J.A."/>
            <person name="Pandit P.S."/>
            <person name="Bahulikar R."/>
            <person name="Rahalkar M.C."/>
        </authorList>
    </citation>
    <scope>NUCLEOTIDE SEQUENCE [LARGE SCALE GENOMIC DNA]</scope>
    <source>
        <strain evidence="14 15">KRF1</strain>
    </source>
</reference>